<evidence type="ECO:0000256" key="6">
    <source>
        <dbReference type="ARBA" id="ARBA00023136"/>
    </source>
</evidence>
<evidence type="ECO:0000256" key="4">
    <source>
        <dbReference type="ARBA" id="ARBA00022692"/>
    </source>
</evidence>
<feature type="transmembrane region" description="Helical" evidence="7">
    <location>
        <begin position="94"/>
        <end position="114"/>
    </location>
</feature>
<sequence>MSTAVATTLQSLGRAGLFSLSVLRASLPTRDFFAELVREIYKIGGRSLPIIAVGGAFVGLVLTLQGYRTLTTFGAADALSTLLGLSLYRELGPVLTALLFIGRAGSSIAAELGLMRATDQIKALELMAIDPVAKAVAPRFWAAVLCVPLLTVFFCSLAISASWFQAVQVLGLDNGTFWSALQGSVDFWDDFGVALLKSAVFGGTAALVASYVGFHAEPTIEGTSVATTRAVVNASLLVLMLNFVMSALLFR</sequence>
<reference evidence="9" key="1">
    <citation type="journal article" date="2019" name="Int. J. Syst. Evol. Microbiol.">
        <title>The Global Catalogue of Microorganisms (GCM) 10K type strain sequencing project: providing services to taxonomists for standard genome sequencing and annotation.</title>
        <authorList>
            <consortium name="The Broad Institute Genomics Platform"/>
            <consortium name="The Broad Institute Genome Sequencing Center for Infectious Disease"/>
            <person name="Wu L."/>
            <person name="Ma J."/>
        </authorList>
    </citation>
    <scope>NUCLEOTIDE SEQUENCE [LARGE SCALE GENOMIC DNA]</scope>
    <source>
        <strain evidence="9">CCUG 55854</strain>
    </source>
</reference>
<name>A0ABW3LVE9_9GAMM</name>
<dbReference type="InterPro" id="IPR003453">
    <property type="entry name" value="ABC_MlaE_roteobac"/>
</dbReference>
<evidence type="ECO:0000256" key="2">
    <source>
        <dbReference type="ARBA" id="ARBA00007556"/>
    </source>
</evidence>
<feature type="transmembrane region" description="Helical" evidence="7">
    <location>
        <begin position="230"/>
        <end position="250"/>
    </location>
</feature>
<dbReference type="NCBIfam" id="TIGR00056">
    <property type="entry name" value="MlaE family lipid ABC transporter permease subunit"/>
    <property type="match status" value="1"/>
</dbReference>
<evidence type="ECO:0000256" key="1">
    <source>
        <dbReference type="ARBA" id="ARBA00004141"/>
    </source>
</evidence>
<gene>
    <name evidence="8" type="ORF">ACFQ2N_08665</name>
</gene>
<keyword evidence="7" id="KW-0997">Cell inner membrane</keyword>
<keyword evidence="9" id="KW-1185">Reference proteome</keyword>
<dbReference type="RefSeq" id="WP_162375977.1">
    <property type="nucleotide sequence ID" value="NZ_JBHTKN010000005.1"/>
</dbReference>
<evidence type="ECO:0000313" key="8">
    <source>
        <dbReference type="EMBL" id="MFD1042421.1"/>
    </source>
</evidence>
<dbReference type="Pfam" id="PF02405">
    <property type="entry name" value="MlaE"/>
    <property type="match status" value="1"/>
</dbReference>
<feature type="transmembrane region" description="Helical" evidence="7">
    <location>
        <begin position="40"/>
        <end position="62"/>
    </location>
</feature>
<dbReference type="Proteomes" id="UP001597033">
    <property type="component" value="Unassembled WGS sequence"/>
</dbReference>
<evidence type="ECO:0000256" key="5">
    <source>
        <dbReference type="ARBA" id="ARBA00022989"/>
    </source>
</evidence>
<keyword evidence="4 7" id="KW-0812">Transmembrane</keyword>
<comment type="caution">
    <text evidence="8">The sequence shown here is derived from an EMBL/GenBank/DDBJ whole genome shotgun (WGS) entry which is preliminary data.</text>
</comment>
<keyword evidence="6 7" id="KW-0472">Membrane</keyword>
<accession>A0ABW3LVE9</accession>
<organism evidence="8 9">
    <name type="scientific">Pseudoxanthomonas kaohsiungensis</name>
    <dbReference type="NCBI Taxonomy" id="283923"/>
    <lineage>
        <taxon>Bacteria</taxon>
        <taxon>Pseudomonadati</taxon>
        <taxon>Pseudomonadota</taxon>
        <taxon>Gammaproteobacteria</taxon>
        <taxon>Lysobacterales</taxon>
        <taxon>Lysobacteraceae</taxon>
        <taxon>Pseudoxanthomonas</taxon>
    </lineage>
</organism>
<evidence type="ECO:0000313" key="9">
    <source>
        <dbReference type="Proteomes" id="UP001597033"/>
    </source>
</evidence>
<evidence type="ECO:0000256" key="7">
    <source>
        <dbReference type="RuleBase" id="RU362044"/>
    </source>
</evidence>
<proteinExistence type="inferred from homology"/>
<keyword evidence="5 7" id="KW-1133">Transmembrane helix</keyword>
<comment type="subcellular location">
    <subcellularLocation>
        <location evidence="7">Cell inner membrane</location>
        <topology evidence="7">Multi-pass membrane protein</topology>
    </subcellularLocation>
    <subcellularLocation>
        <location evidence="1">Membrane</location>
        <topology evidence="1">Multi-pass membrane protein</topology>
    </subcellularLocation>
</comment>
<keyword evidence="7" id="KW-1003">Cell membrane</keyword>
<evidence type="ECO:0000256" key="3">
    <source>
        <dbReference type="ARBA" id="ARBA00022448"/>
    </source>
</evidence>
<dbReference type="InterPro" id="IPR030802">
    <property type="entry name" value="Permease_MalE"/>
</dbReference>
<dbReference type="PANTHER" id="PTHR30188">
    <property type="entry name" value="ABC TRANSPORTER PERMEASE PROTEIN-RELATED"/>
    <property type="match status" value="1"/>
</dbReference>
<dbReference type="EMBL" id="JBHTKN010000005">
    <property type="protein sequence ID" value="MFD1042421.1"/>
    <property type="molecule type" value="Genomic_DNA"/>
</dbReference>
<comment type="similarity">
    <text evidence="2 7">Belongs to the MlaE permease family.</text>
</comment>
<protein>
    <submittedName>
        <fullName evidence="8">MlaE family lipid ABC transporter permease subunit</fullName>
    </submittedName>
</protein>
<dbReference type="PANTHER" id="PTHR30188:SF4">
    <property type="entry name" value="PROTEIN TRIGALACTOSYLDIACYLGLYCEROL 1, CHLOROPLASTIC"/>
    <property type="match status" value="1"/>
</dbReference>
<keyword evidence="3" id="KW-0813">Transport</keyword>
<comment type="caution">
    <text evidence="7">Lacks conserved residue(s) required for the propagation of feature annotation.</text>
</comment>
<feature type="transmembrane region" description="Helical" evidence="7">
    <location>
        <begin position="140"/>
        <end position="164"/>
    </location>
</feature>